<dbReference type="STRING" id="1123269.NX02_12740"/>
<dbReference type="AlphaFoldDB" id="W0AAW4"/>
<dbReference type="InterPro" id="IPR002347">
    <property type="entry name" value="SDR_fam"/>
</dbReference>
<keyword evidence="3" id="KW-1185">Reference proteome</keyword>
<evidence type="ECO:0000313" key="2">
    <source>
        <dbReference type="EMBL" id="AHE54246.1"/>
    </source>
</evidence>
<sequence>MSNDNRKVAVVTGASRGAGAGIARALGAAGYAVYVTGRTTVEGSAPLPGTIGGTARAIDEAGGRGIAVAVDHRDDSAVKALFGQIERDEGRLDILVNNAAIIDDALIQPGGFWERPLSLVDILDVGLRSGYVASFHAAPLMIRTGGGLIAFTSSFGSACYMHGPAYGAQKAGVDKFAADMGVDLKEADVAAVSIWMGPLKTERTDKAIAERPDQYEAIMANAETPEFTGRVIAAIHADPDRMALTGQTLIGAEMGERYGIVDAGDKQPPSFRAMLGEPRIPHPAIVR</sequence>
<comment type="similarity">
    <text evidence="1">Belongs to the short-chain dehydrogenases/reductases (SDR) family.</text>
</comment>
<dbReference type="OrthoDB" id="63584at2"/>
<dbReference type="PANTHER" id="PTHR44147">
    <property type="entry name" value="DEHYDROGENASE/REDUCTASE SDR FAMILY MEMBER 1"/>
    <property type="match status" value="1"/>
</dbReference>
<name>W0AAW4_9SPHN</name>
<dbReference type="eggNOG" id="COG1028">
    <property type="taxonomic scope" value="Bacteria"/>
</dbReference>
<organism evidence="2 3">
    <name type="scientific">Sphingomonas sanxanigenens DSM 19645 = NX02</name>
    <dbReference type="NCBI Taxonomy" id="1123269"/>
    <lineage>
        <taxon>Bacteria</taxon>
        <taxon>Pseudomonadati</taxon>
        <taxon>Pseudomonadota</taxon>
        <taxon>Alphaproteobacteria</taxon>
        <taxon>Sphingomonadales</taxon>
        <taxon>Sphingomonadaceae</taxon>
        <taxon>Sphingomonas</taxon>
    </lineage>
</organism>
<dbReference type="Gene3D" id="3.40.50.720">
    <property type="entry name" value="NAD(P)-binding Rossmann-like Domain"/>
    <property type="match status" value="1"/>
</dbReference>
<dbReference type="HOGENOM" id="CLU_010194_14_1_5"/>
<evidence type="ECO:0000256" key="1">
    <source>
        <dbReference type="RuleBase" id="RU000363"/>
    </source>
</evidence>
<dbReference type="InterPro" id="IPR036291">
    <property type="entry name" value="NAD(P)-bd_dom_sf"/>
</dbReference>
<gene>
    <name evidence="2" type="ORF">NX02_12740</name>
</gene>
<dbReference type="Pfam" id="PF00106">
    <property type="entry name" value="adh_short"/>
    <property type="match status" value="1"/>
</dbReference>
<dbReference type="KEGG" id="ssan:NX02_12740"/>
<protein>
    <submittedName>
        <fullName evidence="2">Short-chain dehydrogenase</fullName>
    </submittedName>
</protein>
<dbReference type="PATRIC" id="fig|1123269.5.peg.2477"/>
<dbReference type="PRINTS" id="PR00080">
    <property type="entry name" value="SDRFAMILY"/>
</dbReference>
<dbReference type="PRINTS" id="PR00081">
    <property type="entry name" value="GDHRDH"/>
</dbReference>
<dbReference type="Proteomes" id="UP000018851">
    <property type="component" value="Chromosome"/>
</dbReference>
<dbReference type="PANTHER" id="PTHR44147:SF2">
    <property type="entry name" value="DEHYDROGENASE_REDUCTASE SDR FAMILY MEMBER 1"/>
    <property type="match status" value="1"/>
</dbReference>
<accession>W0AAW4</accession>
<dbReference type="EMBL" id="CP006644">
    <property type="protein sequence ID" value="AHE54246.1"/>
    <property type="molecule type" value="Genomic_DNA"/>
</dbReference>
<proteinExistence type="inferred from homology"/>
<dbReference type="RefSeq" id="WP_025292455.1">
    <property type="nucleotide sequence ID" value="NZ_CP006644.1"/>
</dbReference>
<evidence type="ECO:0000313" key="3">
    <source>
        <dbReference type="Proteomes" id="UP000018851"/>
    </source>
</evidence>
<reference evidence="2 3" key="1">
    <citation type="submission" date="2013-07" db="EMBL/GenBank/DDBJ databases">
        <title>Completed genome of Sphingomonas sanxanigenens NX02.</title>
        <authorList>
            <person name="Ma T."/>
            <person name="Huang H."/>
            <person name="Wu M."/>
            <person name="Li X."/>
            <person name="Li G."/>
        </authorList>
    </citation>
    <scope>NUCLEOTIDE SEQUENCE [LARGE SCALE GENOMIC DNA]</scope>
    <source>
        <strain evidence="2 3">NX02</strain>
    </source>
</reference>
<dbReference type="SUPFAM" id="SSF51735">
    <property type="entry name" value="NAD(P)-binding Rossmann-fold domains"/>
    <property type="match status" value="1"/>
</dbReference>